<feature type="signal peptide" evidence="1">
    <location>
        <begin position="1"/>
        <end position="24"/>
    </location>
</feature>
<organism evidence="2 3">
    <name type="scientific">Pseudoalteromonas byunsanensis</name>
    <dbReference type="NCBI Taxonomy" id="327939"/>
    <lineage>
        <taxon>Bacteria</taxon>
        <taxon>Pseudomonadati</taxon>
        <taxon>Pseudomonadota</taxon>
        <taxon>Gammaproteobacteria</taxon>
        <taxon>Alteromonadales</taxon>
        <taxon>Pseudoalteromonadaceae</taxon>
        <taxon>Pseudoalteromonas</taxon>
    </lineage>
</organism>
<keyword evidence="3" id="KW-1185">Reference proteome</keyword>
<feature type="chain" id="PRO_5010189228" evidence="1">
    <location>
        <begin position="25"/>
        <end position="189"/>
    </location>
</feature>
<proteinExistence type="predicted"/>
<gene>
    <name evidence="2" type="ORF">BIW53_01505</name>
</gene>
<keyword evidence="1" id="KW-0732">Signal</keyword>
<name>A0A1S1NCS3_9GAMM</name>
<protein>
    <submittedName>
        <fullName evidence="2">Uncharacterized protein</fullName>
    </submittedName>
</protein>
<evidence type="ECO:0000313" key="3">
    <source>
        <dbReference type="Proteomes" id="UP000180253"/>
    </source>
</evidence>
<dbReference type="RefSeq" id="WP_070989975.1">
    <property type="nucleotide sequence ID" value="NZ_CBCSHD010000003.1"/>
</dbReference>
<reference evidence="2 3" key="1">
    <citation type="submission" date="2016-10" db="EMBL/GenBank/DDBJ databases">
        <title>Pseudoalteromonas amylolytica sp. nov., isolated from the surface seawater.</title>
        <authorList>
            <person name="Wu Y.-H."/>
            <person name="Cheng H."/>
            <person name="Jin X.-B."/>
            <person name="Wang C.-S."/>
            <person name="Xu X.-W."/>
        </authorList>
    </citation>
    <scope>NUCLEOTIDE SEQUENCE [LARGE SCALE GENOMIC DNA]</scope>
    <source>
        <strain evidence="2 3">JCM 12483</strain>
    </source>
</reference>
<dbReference type="STRING" id="327939.BIW53_01505"/>
<evidence type="ECO:0000256" key="1">
    <source>
        <dbReference type="SAM" id="SignalP"/>
    </source>
</evidence>
<sequence length="189" mass="20402">MKLVNLCSGTLLALAAVSSLSAQAKPNDGIYPPPTEPCTYSTGPEVMSLGVQAFNLNIQQASPIFIGGERYTLSRSDFTPIYQRVTYTCPGLDPLVVDEYSGYTLSLPVYNDFGQKLYFDISGRAAKYMNLSVSCGSFSASDSGDKFYISRSAITGGSCTQLDLKLTFNKSSSQPSYLDLNVMISEALD</sequence>
<dbReference type="EMBL" id="MNAN01000010">
    <property type="protein sequence ID" value="OHU97598.1"/>
    <property type="molecule type" value="Genomic_DNA"/>
</dbReference>
<dbReference type="AlphaFoldDB" id="A0A1S1NCS3"/>
<dbReference type="OrthoDB" id="6289866at2"/>
<dbReference type="Proteomes" id="UP000180253">
    <property type="component" value="Unassembled WGS sequence"/>
</dbReference>
<evidence type="ECO:0000313" key="2">
    <source>
        <dbReference type="EMBL" id="OHU97598.1"/>
    </source>
</evidence>
<comment type="caution">
    <text evidence="2">The sequence shown here is derived from an EMBL/GenBank/DDBJ whole genome shotgun (WGS) entry which is preliminary data.</text>
</comment>
<accession>A0A1S1NCS3</accession>